<dbReference type="InterPro" id="IPR036291">
    <property type="entry name" value="NAD(P)-bd_dom_sf"/>
</dbReference>
<proteinExistence type="inferred from homology"/>
<evidence type="ECO:0000313" key="4">
    <source>
        <dbReference type="Proteomes" id="UP001629392"/>
    </source>
</evidence>
<dbReference type="NCBIfam" id="NF004845">
    <property type="entry name" value="PRK06196.1"/>
    <property type="match status" value="1"/>
</dbReference>
<protein>
    <submittedName>
        <fullName evidence="3">Oxidoreductase</fullName>
    </submittedName>
</protein>
<keyword evidence="4" id="KW-1185">Reference proteome</keyword>
<dbReference type="InterPro" id="IPR002347">
    <property type="entry name" value="SDR_fam"/>
</dbReference>
<dbReference type="Gene3D" id="3.40.50.720">
    <property type="entry name" value="NAD(P)-binding Rossmann-like Domain"/>
    <property type="match status" value="1"/>
</dbReference>
<dbReference type="PANTHER" id="PTHR24320:SF148">
    <property type="entry name" value="NAD(P)-BINDING ROSSMANN-FOLD SUPERFAMILY PROTEIN"/>
    <property type="match status" value="1"/>
</dbReference>
<dbReference type="PANTHER" id="PTHR24320">
    <property type="entry name" value="RETINOL DEHYDROGENASE"/>
    <property type="match status" value="1"/>
</dbReference>
<dbReference type="Proteomes" id="UP001629392">
    <property type="component" value="Unassembled WGS sequence"/>
</dbReference>
<dbReference type="EMBL" id="JAQQCL010000070">
    <property type="protein sequence ID" value="MFM0721988.1"/>
    <property type="molecule type" value="Genomic_DNA"/>
</dbReference>
<evidence type="ECO:0000256" key="1">
    <source>
        <dbReference type="ARBA" id="ARBA00006484"/>
    </source>
</evidence>
<dbReference type="PRINTS" id="PR00081">
    <property type="entry name" value="GDHRDH"/>
</dbReference>
<keyword evidence="2" id="KW-0560">Oxidoreductase</keyword>
<dbReference type="SUPFAM" id="SSF51735">
    <property type="entry name" value="NAD(P)-binding Rossmann-fold domains"/>
    <property type="match status" value="1"/>
</dbReference>
<comment type="similarity">
    <text evidence="1">Belongs to the short-chain dehydrogenases/reductases (SDR) family.</text>
</comment>
<evidence type="ECO:0000313" key="3">
    <source>
        <dbReference type="EMBL" id="MFM0721988.1"/>
    </source>
</evidence>
<gene>
    <name evidence="3" type="ORF">PQQ73_37515</name>
</gene>
<accession>A0ABW9ESD0</accession>
<comment type="caution">
    <text evidence="3">The sequence shown here is derived from an EMBL/GenBank/DDBJ whole genome shotgun (WGS) entry which is preliminary data.</text>
</comment>
<dbReference type="RefSeq" id="WP_408158145.1">
    <property type="nucleotide sequence ID" value="NZ_JAQQCJ010000051.1"/>
</dbReference>
<sequence>MTSTQIPLHTDFDSATTATGVLDGCDLSGMTAVITGGYSGLGLEAARALANVGVSVVVPARDVAKAKAALRGIEQIELAPLDLMDPASIDAFAQQFLASGRPLHILLNAAGIMAAPLRRDSRGYESQFSTNHLGHFQLTARLWPALLRANGARVVSVSSLGHRLSPVDFDDPNFDRRPYDKWIAYGQSKTANALFAVGADGLGEAEGIRAFSLHPGSIFTPLSRHLDIDDYRRVGAADADGNLLSTEQAGFKTVEQGAATLVWCATSHQLDGMGGVYCEDCDIAPLAVSENEKAGVRPWAVDPELARRLWTMSEQLTGVRFPAGQHA</sequence>
<organism evidence="3 4">
    <name type="scientific">Paraburkholderia strydomiana</name>
    <dbReference type="NCBI Taxonomy" id="1245417"/>
    <lineage>
        <taxon>Bacteria</taxon>
        <taxon>Pseudomonadati</taxon>
        <taxon>Pseudomonadota</taxon>
        <taxon>Betaproteobacteria</taxon>
        <taxon>Burkholderiales</taxon>
        <taxon>Burkholderiaceae</taxon>
        <taxon>Paraburkholderia</taxon>
    </lineage>
</organism>
<evidence type="ECO:0000256" key="2">
    <source>
        <dbReference type="ARBA" id="ARBA00023002"/>
    </source>
</evidence>
<dbReference type="Pfam" id="PF00106">
    <property type="entry name" value="adh_short"/>
    <property type="match status" value="1"/>
</dbReference>
<name>A0ABW9ESD0_9BURK</name>
<reference evidence="3 4" key="1">
    <citation type="journal article" date="2024" name="Chem. Sci.">
        <title>Discovery of megapolipeptins by genome mining of a Burkholderiales bacteria collection.</title>
        <authorList>
            <person name="Paulo B.S."/>
            <person name="Recchia M.J.J."/>
            <person name="Lee S."/>
            <person name="Fergusson C.H."/>
            <person name="Romanowski S.B."/>
            <person name="Hernandez A."/>
            <person name="Krull N."/>
            <person name="Liu D.Y."/>
            <person name="Cavanagh H."/>
            <person name="Bos A."/>
            <person name="Gray C.A."/>
            <person name="Murphy B.T."/>
            <person name="Linington R.G."/>
            <person name="Eustaquio A.S."/>
        </authorList>
    </citation>
    <scope>NUCLEOTIDE SEQUENCE [LARGE SCALE GENOMIC DNA]</scope>
    <source>
        <strain evidence="3 4">RL17-350-BIC-E</strain>
    </source>
</reference>